<comment type="cofactor">
    <cofactor evidence="1">
        <name>FAD</name>
        <dbReference type="ChEBI" id="CHEBI:57692"/>
    </cofactor>
</comment>
<evidence type="ECO:0000313" key="8">
    <source>
        <dbReference type="Proteomes" id="UP000053621"/>
    </source>
</evidence>
<keyword evidence="4" id="KW-0274">FAD</keyword>
<keyword evidence="5" id="KW-0560">Oxidoreductase</keyword>
<evidence type="ECO:0000259" key="6">
    <source>
        <dbReference type="Pfam" id="PF07992"/>
    </source>
</evidence>
<protein>
    <submittedName>
        <fullName evidence="7">NAD(P)/FAD-dependent oxidoreductase</fullName>
    </submittedName>
</protein>
<dbReference type="GO" id="GO:0019646">
    <property type="term" value="P:aerobic electron transport chain"/>
    <property type="evidence" value="ECO:0007669"/>
    <property type="project" value="TreeGrafter"/>
</dbReference>
<dbReference type="SUPFAM" id="SSF51905">
    <property type="entry name" value="FAD/NAD(P)-binding domain"/>
    <property type="match status" value="2"/>
</dbReference>
<comment type="similarity">
    <text evidence="2">Belongs to the NADH dehydrogenase family.</text>
</comment>
<reference evidence="7" key="1">
    <citation type="submission" date="2017-08" db="EMBL/GenBank/DDBJ databases">
        <title>Haloferax marisrubri sp. nov., isolated from the Discovery deep brine-seawater interface in the Red Sea.</title>
        <authorList>
            <person name="Zhang G."/>
            <person name="Stingl U."/>
        </authorList>
    </citation>
    <scope>NUCLEOTIDE SEQUENCE [LARGE SCALE GENOMIC DNA]</scope>
    <source>
        <strain evidence="7">SB3</strain>
    </source>
</reference>
<dbReference type="InterPro" id="IPR023753">
    <property type="entry name" value="FAD/NAD-binding_dom"/>
</dbReference>
<evidence type="ECO:0000313" key="7">
    <source>
        <dbReference type="EMBL" id="POG54991.1"/>
    </source>
</evidence>
<evidence type="ECO:0000256" key="1">
    <source>
        <dbReference type="ARBA" id="ARBA00001974"/>
    </source>
</evidence>
<feature type="domain" description="FAD/NAD(P)-binding" evidence="6">
    <location>
        <begin position="4"/>
        <end position="311"/>
    </location>
</feature>
<organism evidence="7 8">
    <name type="scientific">Haloferax marisrubri</name>
    <dbReference type="NCBI Taxonomy" id="1544719"/>
    <lineage>
        <taxon>Archaea</taxon>
        <taxon>Methanobacteriati</taxon>
        <taxon>Methanobacteriota</taxon>
        <taxon>Stenosarchaea group</taxon>
        <taxon>Halobacteria</taxon>
        <taxon>Halobacteriales</taxon>
        <taxon>Haloferacaceae</taxon>
        <taxon>Haloferax</taxon>
    </lineage>
</organism>
<gene>
    <name evidence="7" type="ORF">AUR65_014835</name>
</gene>
<evidence type="ECO:0000256" key="4">
    <source>
        <dbReference type="ARBA" id="ARBA00022827"/>
    </source>
</evidence>
<dbReference type="EMBL" id="LOPW02000017">
    <property type="protein sequence ID" value="POG54991.1"/>
    <property type="molecule type" value="Genomic_DNA"/>
</dbReference>
<dbReference type="GO" id="GO:0003955">
    <property type="term" value="F:NAD(P)H dehydrogenase (quinone) activity"/>
    <property type="evidence" value="ECO:0007669"/>
    <property type="project" value="TreeGrafter"/>
</dbReference>
<dbReference type="Proteomes" id="UP000053621">
    <property type="component" value="Unassembled WGS sequence"/>
</dbReference>
<dbReference type="RefSeq" id="WP_058567602.1">
    <property type="nucleotide sequence ID" value="NZ_LOPW02000017.1"/>
</dbReference>
<dbReference type="Gene3D" id="3.50.50.100">
    <property type="match status" value="1"/>
</dbReference>
<keyword evidence="3" id="KW-0285">Flavoprotein</keyword>
<dbReference type="InterPro" id="IPR036188">
    <property type="entry name" value="FAD/NAD-bd_sf"/>
</dbReference>
<dbReference type="PRINTS" id="PR00368">
    <property type="entry name" value="FADPNR"/>
</dbReference>
<dbReference type="OrthoDB" id="6639at2157"/>
<keyword evidence="8" id="KW-1185">Reference proteome</keyword>
<accession>A0A2P4NPD6</accession>
<dbReference type="PANTHER" id="PTHR42913:SF3">
    <property type="entry name" value="64 KDA MITOCHONDRIAL NADH DEHYDROGENASE (EUROFUNG)"/>
    <property type="match status" value="1"/>
</dbReference>
<dbReference type="PANTHER" id="PTHR42913">
    <property type="entry name" value="APOPTOSIS-INDUCING FACTOR 1"/>
    <property type="match status" value="1"/>
</dbReference>
<evidence type="ECO:0000256" key="5">
    <source>
        <dbReference type="ARBA" id="ARBA00023002"/>
    </source>
</evidence>
<evidence type="ECO:0000256" key="3">
    <source>
        <dbReference type="ARBA" id="ARBA00022630"/>
    </source>
</evidence>
<comment type="caution">
    <text evidence="7">The sequence shown here is derived from an EMBL/GenBank/DDBJ whole genome shotgun (WGS) entry which is preliminary data.</text>
</comment>
<proteinExistence type="inferred from homology"/>
<evidence type="ECO:0000256" key="2">
    <source>
        <dbReference type="ARBA" id="ARBA00005272"/>
    </source>
</evidence>
<dbReference type="Pfam" id="PF07992">
    <property type="entry name" value="Pyr_redox_2"/>
    <property type="match status" value="1"/>
</dbReference>
<dbReference type="AlphaFoldDB" id="A0A2P4NPD6"/>
<sequence length="397" mass="42836">MSTQVVVLGSGYAGAGAVKTLEEELGHDAQLTWVAEHDYHLVLHEVHRCIRDPSVESSIAIPVDDVKEDSTDFVKGRATDVDVDERVVELEGGDTVDYDYLLVAIGSSTAFFGIEGLEEFAHQLKGLDDAREIHQDIKEAAADASRDDPAQVVIGGAGLSGIQTAAEVAEYRDTNRAPIDIKLVEGMDEIFPGNDPELQGALRRRVEDLDIDILTGDFISKVDEETVFIGGGEDEEPEELDYDVLVWTGGITGQPEASDVELEQDERSHRFFAEEDFQTSDDRVFAVGDCALVEQGPDSVAPPTAQAAWDAADVAGENIARAIAGKPLKRWTFTDKGTVISIGHDAVAHGVKFPVVGEFPVNVFGGPLARTLKKGIAANWIADVTSPKRALSAWNDL</sequence>
<name>A0A2P4NPD6_9EURY</name>
<dbReference type="InterPro" id="IPR051169">
    <property type="entry name" value="NADH-Q_oxidoreductase"/>
</dbReference>